<dbReference type="PANTHER" id="PTHR36029:SF1">
    <property type="entry name" value="PROTEIN TPLATE"/>
    <property type="match status" value="1"/>
</dbReference>
<name>A0A7J7N5H9_9MAGN</name>
<comment type="caution">
    <text evidence="2">The sequence shown here is derived from an EMBL/GenBank/DDBJ whole genome shotgun (WGS) entry which is preliminary data.</text>
</comment>
<feature type="compositionally biased region" description="Acidic residues" evidence="1">
    <location>
        <begin position="226"/>
        <end position="241"/>
    </location>
</feature>
<dbReference type="PANTHER" id="PTHR36029">
    <property type="entry name" value="TSET COMPLEX MEMBER TSTA"/>
    <property type="match status" value="1"/>
</dbReference>
<evidence type="ECO:0000313" key="3">
    <source>
        <dbReference type="Proteomes" id="UP000541444"/>
    </source>
</evidence>
<sequence length="310" mass="34433">GLNVSNHQESKWSGVSETRGDLFSYHKLTIQFYDAFAPQDTKLEGLVHKAIQELWRPNLSELIVLLTKGVNYTFLKVSPSVYTLTGSSDPCNVEAYHLADSSDEKIILHLKFCEGSRFKATAAQQYGASPCLSGLKFLASKPFHKVCSHILRTVAEFQLCFAAKNWYGGFVGMMIFDASEVSRNVDLGDETTTMMCKFVARASNASIIKEIESDLQGWLDNISDGDVEYMPEEDEGEQEDGSVEKKKKKKKNEIKTDEEDGKPKGPSTPSKLTAEEVGVFQAAVLQEWHTLCKERGGRPGLLKLLSYGAL</sequence>
<dbReference type="InterPro" id="IPR037501">
    <property type="entry name" value="TPLATE"/>
</dbReference>
<evidence type="ECO:0000313" key="2">
    <source>
        <dbReference type="EMBL" id="KAF6162461.1"/>
    </source>
</evidence>
<feature type="region of interest" description="Disordered" evidence="1">
    <location>
        <begin position="226"/>
        <end position="273"/>
    </location>
</feature>
<protein>
    <submittedName>
        <fullName evidence="2">Uncharacterized protein</fullName>
    </submittedName>
</protein>
<dbReference type="EMBL" id="JACGCM010001026">
    <property type="protein sequence ID" value="KAF6162461.1"/>
    <property type="molecule type" value="Genomic_DNA"/>
</dbReference>
<dbReference type="AlphaFoldDB" id="A0A7J7N5H9"/>
<feature type="non-terminal residue" evidence="2">
    <location>
        <position position="310"/>
    </location>
</feature>
<evidence type="ECO:0000256" key="1">
    <source>
        <dbReference type="SAM" id="MobiDB-lite"/>
    </source>
</evidence>
<dbReference type="OrthoDB" id="1709903at2759"/>
<gene>
    <name evidence="2" type="ORF">GIB67_026299</name>
</gene>
<reference evidence="2 3" key="1">
    <citation type="journal article" date="2020" name="IScience">
        <title>Genome Sequencing of the Endangered Kingdonia uniflora (Circaeasteraceae, Ranunculales) Reveals Potential Mechanisms of Evolutionary Specialization.</title>
        <authorList>
            <person name="Sun Y."/>
            <person name="Deng T."/>
            <person name="Zhang A."/>
            <person name="Moore M.J."/>
            <person name="Landis J.B."/>
            <person name="Lin N."/>
            <person name="Zhang H."/>
            <person name="Zhang X."/>
            <person name="Huang J."/>
            <person name="Zhang X."/>
            <person name="Sun H."/>
            <person name="Wang H."/>
        </authorList>
    </citation>
    <scope>NUCLEOTIDE SEQUENCE [LARGE SCALE GENOMIC DNA]</scope>
    <source>
        <strain evidence="2">TB1705</strain>
        <tissue evidence="2">Leaf</tissue>
    </source>
</reference>
<dbReference type="GO" id="GO:0006897">
    <property type="term" value="P:endocytosis"/>
    <property type="evidence" value="ECO:0007669"/>
    <property type="project" value="InterPro"/>
</dbReference>
<organism evidence="2 3">
    <name type="scientific">Kingdonia uniflora</name>
    <dbReference type="NCBI Taxonomy" id="39325"/>
    <lineage>
        <taxon>Eukaryota</taxon>
        <taxon>Viridiplantae</taxon>
        <taxon>Streptophyta</taxon>
        <taxon>Embryophyta</taxon>
        <taxon>Tracheophyta</taxon>
        <taxon>Spermatophyta</taxon>
        <taxon>Magnoliopsida</taxon>
        <taxon>Ranunculales</taxon>
        <taxon>Circaeasteraceae</taxon>
        <taxon>Kingdonia</taxon>
    </lineage>
</organism>
<proteinExistence type="predicted"/>
<accession>A0A7J7N5H9</accession>
<keyword evidence="3" id="KW-1185">Reference proteome</keyword>
<dbReference type="Proteomes" id="UP000541444">
    <property type="component" value="Unassembled WGS sequence"/>
</dbReference>